<name>A0A6A5UES2_9PLEO</name>
<accession>A0A6A5UES2</accession>
<feature type="signal peptide" evidence="1">
    <location>
        <begin position="1"/>
        <end position="21"/>
    </location>
</feature>
<evidence type="ECO:0000313" key="2">
    <source>
        <dbReference type="EMBL" id="KAF1963415.1"/>
    </source>
</evidence>
<protein>
    <submittedName>
        <fullName evidence="2">Uncharacterized protein</fullName>
    </submittedName>
</protein>
<dbReference type="Proteomes" id="UP000800035">
    <property type="component" value="Unassembled WGS sequence"/>
</dbReference>
<proteinExistence type="predicted"/>
<sequence>MFTFHLSRSFLAMLLVSLAFAEDFSRGQACKGGTIYFSAHPVDSLLYQQPDLFHDFYVYKCLLSVVFTTGDRGIGGNSSQSLEVGLEAAYAYMAGASDKNIWEETIVQINDYNVTKRNLKGTPTIQILYLRLPDGASDGGGYRVTHSQSLKKLYQGNIRSITTADGESTYTLRSLMDLVASVIKQSEAQEIRVLDFKAPVPNDGELDSEHADHAISARLVMDAVNGEHIQVYLRGYAGNFMRHLDPTMNATHSDFFIKADTFFQYAEHDSHICHTHEECYNQFQERSPDGLSQDVKYVINWLEREYWVS</sequence>
<feature type="chain" id="PRO_5025615981" evidence="1">
    <location>
        <begin position="22"/>
        <end position="309"/>
    </location>
</feature>
<dbReference type="OrthoDB" id="203440at2759"/>
<dbReference type="EMBL" id="ML976977">
    <property type="protein sequence ID" value="KAF1963415.1"/>
    <property type="molecule type" value="Genomic_DNA"/>
</dbReference>
<keyword evidence="3" id="KW-1185">Reference proteome</keyword>
<gene>
    <name evidence="2" type="ORF">CC80DRAFT_541349</name>
</gene>
<dbReference type="AlphaFoldDB" id="A0A6A5UES2"/>
<evidence type="ECO:0000256" key="1">
    <source>
        <dbReference type="SAM" id="SignalP"/>
    </source>
</evidence>
<evidence type="ECO:0000313" key="3">
    <source>
        <dbReference type="Proteomes" id="UP000800035"/>
    </source>
</evidence>
<reference evidence="2" key="1">
    <citation type="journal article" date="2020" name="Stud. Mycol.">
        <title>101 Dothideomycetes genomes: a test case for predicting lifestyles and emergence of pathogens.</title>
        <authorList>
            <person name="Haridas S."/>
            <person name="Albert R."/>
            <person name="Binder M."/>
            <person name="Bloem J."/>
            <person name="Labutti K."/>
            <person name="Salamov A."/>
            <person name="Andreopoulos B."/>
            <person name="Baker S."/>
            <person name="Barry K."/>
            <person name="Bills G."/>
            <person name="Bluhm B."/>
            <person name="Cannon C."/>
            <person name="Castanera R."/>
            <person name="Culley D."/>
            <person name="Daum C."/>
            <person name="Ezra D."/>
            <person name="Gonzalez J."/>
            <person name="Henrissat B."/>
            <person name="Kuo A."/>
            <person name="Liang C."/>
            <person name="Lipzen A."/>
            <person name="Lutzoni F."/>
            <person name="Magnuson J."/>
            <person name="Mondo S."/>
            <person name="Nolan M."/>
            <person name="Ohm R."/>
            <person name="Pangilinan J."/>
            <person name="Park H.-J."/>
            <person name="Ramirez L."/>
            <person name="Alfaro M."/>
            <person name="Sun H."/>
            <person name="Tritt A."/>
            <person name="Yoshinaga Y."/>
            <person name="Zwiers L.-H."/>
            <person name="Turgeon B."/>
            <person name="Goodwin S."/>
            <person name="Spatafora J."/>
            <person name="Crous P."/>
            <person name="Grigoriev I."/>
        </authorList>
    </citation>
    <scope>NUCLEOTIDE SEQUENCE</scope>
    <source>
        <strain evidence="2">CBS 675.92</strain>
    </source>
</reference>
<keyword evidence="1" id="KW-0732">Signal</keyword>
<organism evidence="2 3">
    <name type="scientific">Byssothecium circinans</name>
    <dbReference type="NCBI Taxonomy" id="147558"/>
    <lineage>
        <taxon>Eukaryota</taxon>
        <taxon>Fungi</taxon>
        <taxon>Dikarya</taxon>
        <taxon>Ascomycota</taxon>
        <taxon>Pezizomycotina</taxon>
        <taxon>Dothideomycetes</taxon>
        <taxon>Pleosporomycetidae</taxon>
        <taxon>Pleosporales</taxon>
        <taxon>Massarineae</taxon>
        <taxon>Massarinaceae</taxon>
        <taxon>Byssothecium</taxon>
    </lineage>
</organism>